<proteinExistence type="predicted"/>
<dbReference type="AlphaFoldDB" id="A0A225VQS8"/>
<dbReference type="Proteomes" id="UP000198211">
    <property type="component" value="Unassembled WGS sequence"/>
</dbReference>
<evidence type="ECO:0000313" key="3">
    <source>
        <dbReference type="EMBL" id="OWZ07379.1"/>
    </source>
</evidence>
<dbReference type="InterPro" id="IPR013087">
    <property type="entry name" value="Znf_C2H2_type"/>
</dbReference>
<dbReference type="SMART" id="SM00355">
    <property type="entry name" value="ZnF_C2H2"/>
    <property type="match status" value="1"/>
</dbReference>
<dbReference type="STRING" id="4795.A0A225VQS8"/>
<protein>
    <recommendedName>
        <fullName evidence="2">C2H2-type domain-containing protein</fullName>
    </recommendedName>
</protein>
<keyword evidence="1" id="KW-0479">Metal-binding</keyword>
<dbReference type="OrthoDB" id="6077919at2759"/>
<evidence type="ECO:0000313" key="4">
    <source>
        <dbReference type="Proteomes" id="UP000198211"/>
    </source>
</evidence>
<evidence type="ECO:0000256" key="1">
    <source>
        <dbReference type="PROSITE-ProRule" id="PRU00042"/>
    </source>
</evidence>
<keyword evidence="1" id="KW-0862">Zinc</keyword>
<name>A0A225VQS8_9STRA</name>
<dbReference type="EMBL" id="NBNE01003563">
    <property type="protein sequence ID" value="OWZ07379.1"/>
    <property type="molecule type" value="Genomic_DNA"/>
</dbReference>
<dbReference type="PROSITE" id="PS50157">
    <property type="entry name" value="ZINC_FINGER_C2H2_2"/>
    <property type="match status" value="1"/>
</dbReference>
<sequence>MKFHYGNDVKVCLVSGCGKTFSTTGNLNRHLKNHHGGAVSGCMSPTASKVAVAGSPTAAEQWIPTTPLDDFTLWSETLNAELDFPEAATNQDLLEALGSFLDEDEPLQF</sequence>
<organism evidence="3 4">
    <name type="scientific">Phytophthora megakarya</name>
    <dbReference type="NCBI Taxonomy" id="4795"/>
    <lineage>
        <taxon>Eukaryota</taxon>
        <taxon>Sar</taxon>
        <taxon>Stramenopiles</taxon>
        <taxon>Oomycota</taxon>
        <taxon>Peronosporomycetes</taxon>
        <taxon>Peronosporales</taxon>
        <taxon>Peronosporaceae</taxon>
        <taxon>Phytophthora</taxon>
    </lineage>
</organism>
<accession>A0A225VQS8</accession>
<dbReference type="Gene3D" id="3.30.160.60">
    <property type="entry name" value="Classic Zinc Finger"/>
    <property type="match status" value="1"/>
</dbReference>
<evidence type="ECO:0000259" key="2">
    <source>
        <dbReference type="PROSITE" id="PS50157"/>
    </source>
</evidence>
<gene>
    <name evidence="3" type="ORF">PHMEG_00020233</name>
</gene>
<dbReference type="PROSITE" id="PS00028">
    <property type="entry name" value="ZINC_FINGER_C2H2_1"/>
    <property type="match status" value="1"/>
</dbReference>
<feature type="domain" description="C2H2-type" evidence="2">
    <location>
        <begin position="10"/>
        <end position="36"/>
    </location>
</feature>
<reference evidence="4" key="1">
    <citation type="submission" date="2017-03" db="EMBL/GenBank/DDBJ databases">
        <title>Phytopthora megakarya and P. palmivora, two closely related causual agents of cacao black pod achieved similar genome size and gene model numbers by different mechanisms.</title>
        <authorList>
            <person name="Ali S."/>
            <person name="Shao J."/>
            <person name="Larry D.J."/>
            <person name="Kronmiller B."/>
            <person name="Shen D."/>
            <person name="Strem M.D."/>
            <person name="Melnick R.L."/>
            <person name="Guiltinan M.J."/>
            <person name="Tyler B.M."/>
            <person name="Meinhardt L.W."/>
            <person name="Bailey B.A."/>
        </authorList>
    </citation>
    <scope>NUCLEOTIDE SEQUENCE [LARGE SCALE GENOMIC DNA]</scope>
    <source>
        <strain evidence="4">zdho120</strain>
    </source>
</reference>
<dbReference type="InterPro" id="IPR036236">
    <property type="entry name" value="Znf_C2H2_sf"/>
</dbReference>
<dbReference type="GO" id="GO:0008270">
    <property type="term" value="F:zinc ion binding"/>
    <property type="evidence" value="ECO:0007669"/>
    <property type="project" value="UniProtKB-KW"/>
</dbReference>
<dbReference type="SUPFAM" id="SSF57667">
    <property type="entry name" value="beta-beta-alpha zinc fingers"/>
    <property type="match status" value="1"/>
</dbReference>
<comment type="caution">
    <text evidence="3">The sequence shown here is derived from an EMBL/GenBank/DDBJ whole genome shotgun (WGS) entry which is preliminary data.</text>
</comment>
<keyword evidence="4" id="KW-1185">Reference proteome</keyword>
<keyword evidence="1" id="KW-0863">Zinc-finger</keyword>